<gene>
    <name evidence="1" type="ORF">S01H1_07571</name>
</gene>
<name>X0T144_9ZZZZ</name>
<feature type="non-terminal residue" evidence="1">
    <location>
        <position position="1"/>
    </location>
</feature>
<evidence type="ECO:0000313" key="1">
    <source>
        <dbReference type="EMBL" id="GAF69785.1"/>
    </source>
</evidence>
<comment type="caution">
    <text evidence="1">The sequence shown here is derived from an EMBL/GenBank/DDBJ whole genome shotgun (WGS) entry which is preliminary data.</text>
</comment>
<proteinExistence type="predicted"/>
<protein>
    <submittedName>
        <fullName evidence="1">Uncharacterized protein</fullName>
    </submittedName>
</protein>
<dbReference type="EMBL" id="BARS01003894">
    <property type="protein sequence ID" value="GAF69785.1"/>
    <property type="molecule type" value="Genomic_DNA"/>
</dbReference>
<organism evidence="1">
    <name type="scientific">marine sediment metagenome</name>
    <dbReference type="NCBI Taxonomy" id="412755"/>
    <lineage>
        <taxon>unclassified sequences</taxon>
        <taxon>metagenomes</taxon>
        <taxon>ecological metagenomes</taxon>
    </lineage>
</organism>
<accession>X0T144</accession>
<dbReference type="AlphaFoldDB" id="X0T144"/>
<sequence>AEFALLCLLSVLRNSQSAQQSGNRWLGGGVVVMMGVCLK</sequence>
<reference evidence="1" key="1">
    <citation type="journal article" date="2014" name="Front. Microbiol.">
        <title>High frequency of phylogenetically diverse reductive dehalogenase-homologous genes in deep subseafloor sedimentary metagenomes.</title>
        <authorList>
            <person name="Kawai M."/>
            <person name="Futagami T."/>
            <person name="Toyoda A."/>
            <person name="Takaki Y."/>
            <person name="Nishi S."/>
            <person name="Hori S."/>
            <person name="Arai W."/>
            <person name="Tsubouchi T."/>
            <person name="Morono Y."/>
            <person name="Uchiyama I."/>
            <person name="Ito T."/>
            <person name="Fujiyama A."/>
            <person name="Inagaki F."/>
            <person name="Takami H."/>
        </authorList>
    </citation>
    <scope>NUCLEOTIDE SEQUENCE</scope>
    <source>
        <strain evidence="1">Expedition CK06-06</strain>
    </source>
</reference>